<dbReference type="InterPro" id="IPR014018">
    <property type="entry name" value="SecA_motor_DEAD"/>
</dbReference>
<evidence type="ECO:0000259" key="8">
    <source>
        <dbReference type="PROSITE" id="PS51196"/>
    </source>
</evidence>
<reference evidence="9 10" key="1">
    <citation type="submission" date="2015-11" db="EMBL/GenBank/DDBJ databases">
        <title>Genomic analysis of 38 Legionella species identifies large and diverse effector repertoires.</title>
        <authorList>
            <person name="Burstein D."/>
            <person name="Amaro F."/>
            <person name="Zusman T."/>
            <person name="Lifshitz Z."/>
            <person name="Cohen O."/>
            <person name="Gilbert J.A."/>
            <person name="Pupko T."/>
            <person name="Shuman H.A."/>
            <person name="Segal G."/>
        </authorList>
    </citation>
    <scope>NUCLEOTIDE SEQUENCE [LARGE SCALE GENOMIC DNA]</scope>
    <source>
        <strain evidence="9 10">ATCC 49508</strain>
    </source>
</reference>
<dbReference type="RefSeq" id="WP_058493102.1">
    <property type="nucleotide sequence ID" value="NZ_CBCRUR010000001.1"/>
</dbReference>
<dbReference type="PANTHER" id="PTHR30612:SF0">
    <property type="entry name" value="CHLOROPLAST PROTEIN-TRANSPORTING ATPASE"/>
    <property type="match status" value="1"/>
</dbReference>
<keyword evidence="10" id="KW-1185">Reference proteome</keyword>
<dbReference type="PATRIC" id="fig|45076.6.peg.1413"/>
<dbReference type="PROSITE" id="PS51196">
    <property type="entry name" value="SECA_MOTOR_DEAD"/>
    <property type="match status" value="1"/>
</dbReference>
<dbReference type="GO" id="GO:0016020">
    <property type="term" value="C:membrane"/>
    <property type="evidence" value="ECO:0007669"/>
    <property type="project" value="InterPro"/>
</dbReference>
<protein>
    <submittedName>
        <fullName evidence="9">Coiled-coil protein</fullName>
    </submittedName>
</protein>
<dbReference type="Pfam" id="PF07517">
    <property type="entry name" value="SecA_DEAD"/>
    <property type="match status" value="1"/>
</dbReference>
<evidence type="ECO:0000256" key="5">
    <source>
        <dbReference type="ARBA" id="ARBA00023010"/>
    </source>
</evidence>
<accession>A0A0W1AET7</accession>
<dbReference type="InterPro" id="IPR011115">
    <property type="entry name" value="SecA_DEAD"/>
</dbReference>
<dbReference type="InterPro" id="IPR001650">
    <property type="entry name" value="Helicase_C-like"/>
</dbReference>
<dbReference type="GO" id="GO:0017038">
    <property type="term" value="P:protein import"/>
    <property type="evidence" value="ECO:0007669"/>
    <property type="project" value="InterPro"/>
</dbReference>
<keyword evidence="5" id="KW-0811">Translocation</keyword>
<evidence type="ECO:0000259" key="7">
    <source>
        <dbReference type="PROSITE" id="PS51194"/>
    </source>
</evidence>
<evidence type="ECO:0000256" key="2">
    <source>
        <dbReference type="ARBA" id="ARBA00022490"/>
    </source>
</evidence>
<keyword evidence="4" id="KW-0653">Protein transport</keyword>
<evidence type="ECO:0000256" key="6">
    <source>
        <dbReference type="SAM" id="MobiDB-lite"/>
    </source>
</evidence>
<dbReference type="InterPro" id="IPR027417">
    <property type="entry name" value="P-loop_NTPase"/>
</dbReference>
<dbReference type="Gene3D" id="3.40.50.300">
    <property type="entry name" value="P-loop containing nucleotide triphosphate hydrolases"/>
    <property type="match status" value="2"/>
</dbReference>
<keyword evidence="3" id="KW-0997">Cell inner membrane</keyword>
<feature type="domain" description="Helicase C-terminal" evidence="7">
    <location>
        <begin position="1451"/>
        <end position="1616"/>
    </location>
</feature>
<sequence length="1845" mass="212258">MPDKAYIQTDFVVDLQTEIHVDQEANVTDDSAFLLIVDRINFERLFKKTYPDSTNDPNLIWDALFGNYPAKASRRFEGENESVRYLTGDSCEKILQHYKLFLSGIDFDHLPSGFFLTKNPVGGGVRDVLHYSAFLAEQNPQTNPLAVVLSEKKPVDALQQHHFQPPQSLWYDYLRTKIQSETTTYCSEEELKKAFIAFSNTVKRLGLAFYEPDFKTFAKEFNPIVLLSRWNTVLTQPNLKNEDINSQFNCLLQLHLTSGYGALRAISDYEGTDNPCGFLVPELFEPKKYQNGQWITTNKKYHNIPYLNFSKYYDRLKIKHINHNDEFWRYLAYQPQRNSLDYYQKGLAKIAAMNLSKKAKNEMRSLLLASSTGQAHQAQNLEEEQKELEYWYQFCELVNNSSSVTFAIATASKLLGNKHFHGVFAHYIFELKRLPNVNFLNSVALRMTELLKEIGTNELLVGIAKGENPFKKLEKFNKKLDVLLNQHKSAFYQGARFYFIDQNWRQLDLQKYIDLQWRIHKISSPHRSRGIPEQFWSTIVPLLSTFNILKLSDVNELVERLEKAGKKDYKDLTFCLSLFNDVTRPLAKHDLFKIIDEVHNRTTPFDSMDSTLEYVETHFSEAFEQGHLAKKKEALVNAQYGVNEEQIRAIQELKLSSEQTQMLIRIESAILRQNPATTDEQLRALNDHMVRLSRLITAADFTFLLEKLPSTPKEAPRNIAEMSYLIQLLSNKRSIESFRQIYYRNQIEQCTNNSLIPKYIYFIEHLVTKAKNIGSIPVPVVQELMASLVLNSDLATVHQDGFIAKMEEQLASLSAIIAKNPHLQLHLLDALNHIPEKQSNHYFGHVIDFVACIEQITAVLPAGEDEEAQKNMLTVYALLAHFHKNPMELLVLWNKITQLTEPKQRKFILELANNLIENNQEVSDLGALIETIKSQPQKFDILVNQCTKPPYPSIHQINSWLQTDDFQTHYQQFCMLPYGERRLDFAFDRTHFDEQKSLFQGTEDNFFTDERANELNRQLETNRTASIHDLREQVHTLRSGPMPLNNEQKMQLLCACIEMLARTTAQLDDKIPPKAISQELNTTQVMALYAMLTNPSTRLISEIGTGEGKSRITMILAACQVAQGKTVDFMTSDMALAERDFLTYNAFFSSLDIRTSLISLNTPKQLYQRGGVNFTDNSQLLLLRNRSDIVQEPFAFLEEEPERRCLLIDEADKFIHDKAKDSYNYASPSKELKGYAWIYPHLVNFVREQRGANPKDAFNAAALTEQFVEYVGIHDIDELHQSSVHHLNSHNPKQLITWLNSAHTALHMKEDHDYKVTADVDDQLKRVRDAEGYTRYTRQILVLDSGRPVEGATFALGVHQCLCAIENQKADKEAFVILPENETQRSSFPVTFMARYDKGAIYGVSGTARHEAPSAHKDINYEQYTYLIVPRHKTVRRKERNIWLAKDEQQQIEFMKHSVREQLNKRPQRPVLLICKNDKQSKRIHDALVADKELMTLVKACTRVHGLTEKNDEVKAIKEAGNPGTITISTVGMFGRGVDINADNLFVSSLYVPTFEDEKQIKGRTARAGKKGQYRMIPNMSDPDCPINGNTHNIDNEIDRIQKSMAINAVNQEEIAKLYAEFLEHVHQQFLTSLTNTPNAEHLELLQHWQNYLSEVQKDWDIKRVGLLDLIEHNKQDDFIAAFSAFTQEWEGKLTFVNKEKSFTTEKAPIVYAALLQHKGFFKETRKPIKEQRKYDVGDDGQARIYSTLFAKEIATLKGERAWFADFRAWKEGRGDLFPDVMATLRGERPLFANLRATISRLIEELKVWLTAKPEAAKEPEVSPQEAMEPKDPPANDAETNPTLS</sequence>
<dbReference type="GO" id="GO:0006605">
    <property type="term" value="P:protein targeting"/>
    <property type="evidence" value="ECO:0007669"/>
    <property type="project" value="InterPro"/>
</dbReference>
<dbReference type="Pfam" id="PF00271">
    <property type="entry name" value="Helicase_C"/>
    <property type="match status" value="1"/>
</dbReference>
<evidence type="ECO:0000256" key="4">
    <source>
        <dbReference type="ARBA" id="ARBA00022927"/>
    </source>
</evidence>
<feature type="region of interest" description="Disordered" evidence="6">
    <location>
        <begin position="1814"/>
        <end position="1845"/>
    </location>
</feature>
<feature type="domain" description="SecA family profile" evidence="8">
    <location>
        <begin position="1012"/>
        <end position="1617"/>
    </location>
</feature>
<dbReference type="PROSITE" id="PS51194">
    <property type="entry name" value="HELICASE_CTER"/>
    <property type="match status" value="1"/>
</dbReference>
<gene>
    <name evidence="9" type="ORF">Lwor_1294</name>
</gene>
<dbReference type="InterPro" id="IPR000185">
    <property type="entry name" value="SecA"/>
</dbReference>
<dbReference type="GO" id="GO:0006886">
    <property type="term" value="P:intracellular protein transport"/>
    <property type="evidence" value="ECO:0007669"/>
    <property type="project" value="InterPro"/>
</dbReference>
<evidence type="ECO:0000256" key="1">
    <source>
        <dbReference type="ARBA" id="ARBA00022475"/>
    </source>
</evidence>
<dbReference type="PANTHER" id="PTHR30612">
    <property type="entry name" value="SECA INNER MEMBRANE COMPONENT OF SEC PROTEIN SECRETION SYSTEM"/>
    <property type="match status" value="1"/>
</dbReference>
<keyword evidence="3" id="KW-0472">Membrane</keyword>
<proteinExistence type="predicted"/>
<evidence type="ECO:0000313" key="9">
    <source>
        <dbReference type="EMBL" id="KTD79780.1"/>
    </source>
</evidence>
<dbReference type="SUPFAM" id="SSF52540">
    <property type="entry name" value="P-loop containing nucleoside triphosphate hydrolases"/>
    <property type="match status" value="2"/>
</dbReference>
<keyword evidence="4" id="KW-0813">Transport</keyword>
<comment type="caution">
    <text evidence="9">The sequence shown here is derived from an EMBL/GenBank/DDBJ whole genome shotgun (WGS) entry which is preliminary data.</text>
</comment>
<keyword evidence="2" id="KW-0963">Cytoplasm</keyword>
<dbReference type="GO" id="GO:0005524">
    <property type="term" value="F:ATP binding"/>
    <property type="evidence" value="ECO:0007669"/>
    <property type="project" value="InterPro"/>
</dbReference>
<name>A0A0W1AET7_9GAMM</name>
<organism evidence="9 10">
    <name type="scientific">Legionella worsleiensis</name>
    <dbReference type="NCBI Taxonomy" id="45076"/>
    <lineage>
        <taxon>Bacteria</taxon>
        <taxon>Pseudomonadati</taxon>
        <taxon>Pseudomonadota</taxon>
        <taxon>Gammaproteobacteria</taxon>
        <taxon>Legionellales</taxon>
        <taxon>Legionellaceae</taxon>
        <taxon>Legionella</taxon>
    </lineage>
</organism>
<dbReference type="STRING" id="45076.Lwor_1294"/>
<dbReference type="Proteomes" id="UP000054662">
    <property type="component" value="Unassembled WGS sequence"/>
</dbReference>
<dbReference type="EMBL" id="LNZC01000012">
    <property type="protein sequence ID" value="KTD79780.1"/>
    <property type="molecule type" value="Genomic_DNA"/>
</dbReference>
<keyword evidence="1" id="KW-1003">Cell membrane</keyword>
<evidence type="ECO:0000313" key="10">
    <source>
        <dbReference type="Proteomes" id="UP000054662"/>
    </source>
</evidence>
<evidence type="ECO:0000256" key="3">
    <source>
        <dbReference type="ARBA" id="ARBA00022519"/>
    </source>
</evidence>
<dbReference type="OrthoDB" id="5630235at2"/>